<dbReference type="GO" id="GO:0004109">
    <property type="term" value="F:coproporphyrinogen oxidase activity"/>
    <property type="evidence" value="ECO:0007669"/>
    <property type="project" value="InterPro"/>
</dbReference>
<dbReference type="Proteomes" id="UP000030595">
    <property type="component" value="Unassembled WGS sequence"/>
</dbReference>
<dbReference type="GO" id="GO:0006779">
    <property type="term" value="P:porphyrin-containing compound biosynthetic process"/>
    <property type="evidence" value="ECO:0007669"/>
    <property type="project" value="InterPro"/>
</dbReference>
<dbReference type="SUPFAM" id="SSF102114">
    <property type="entry name" value="Radical SAM enzymes"/>
    <property type="match status" value="1"/>
</dbReference>
<dbReference type="InterPro" id="IPR010723">
    <property type="entry name" value="HemN_C"/>
</dbReference>
<dbReference type="InterPro" id="IPR006638">
    <property type="entry name" value="Elp3/MiaA/NifB-like_rSAM"/>
</dbReference>
<dbReference type="SFLD" id="SFLDF00288">
    <property type="entry name" value="HemN-like__clustered_with_nucl"/>
    <property type="match status" value="1"/>
</dbReference>
<dbReference type="InterPro" id="IPR007197">
    <property type="entry name" value="rSAM"/>
</dbReference>
<keyword evidence="3" id="KW-0479">Metal-binding</keyword>
<dbReference type="SMART" id="SM00729">
    <property type="entry name" value="Elp3"/>
    <property type="match status" value="1"/>
</dbReference>
<dbReference type="SFLD" id="SFLDG01065">
    <property type="entry name" value="anaerobic_coproporphyrinogen-I"/>
    <property type="match status" value="1"/>
</dbReference>
<dbReference type="SFLD" id="SFLDF00562">
    <property type="entry name" value="HemN-like__clustered_with_heat"/>
    <property type="match status" value="1"/>
</dbReference>
<comment type="caution">
    <text evidence="5">The sequence shown here is derived from an EMBL/GenBank/DDBJ whole genome shotgun (WGS) entry which is preliminary data.</text>
</comment>
<keyword evidence="3" id="KW-0949">S-adenosyl-L-methionine</keyword>
<keyword evidence="3" id="KW-0408">Iron</keyword>
<dbReference type="OrthoDB" id="9808022at2"/>
<evidence type="ECO:0000313" key="5">
    <source>
        <dbReference type="EMBL" id="KGR90709.1"/>
    </source>
</evidence>
<dbReference type="eggNOG" id="COG0635">
    <property type="taxonomic scope" value="Bacteria"/>
</dbReference>
<keyword evidence="5" id="KW-0560">Oxidoreductase</keyword>
<dbReference type="PROSITE" id="PS51918">
    <property type="entry name" value="RADICAL_SAM"/>
    <property type="match status" value="1"/>
</dbReference>
<dbReference type="GO" id="GO:0051539">
    <property type="term" value="F:4 iron, 4 sulfur cluster binding"/>
    <property type="evidence" value="ECO:0007669"/>
    <property type="project" value="UniProtKB-UniRule"/>
</dbReference>
<evidence type="ECO:0000256" key="1">
    <source>
        <dbReference type="ARBA" id="ARBA00006100"/>
    </source>
</evidence>
<comment type="similarity">
    <text evidence="1">Belongs to the anaerobic coproporphyrinogen-III oxidase family. HemW subfamily.</text>
</comment>
<organism evidence="5 6">
    <name type="scientific">Ureibacillus massiliensis 4400831 = CIP 108448 = CCUG 49529</name>
    <dbReference type="NCBI Taxonomy" id="1211035"/>
    <lineage>
        <taxon>Bacteria</taxon>
        <taxon>Bacillati</taxon>
        <taxon>Bacillota</taxon>
        <taxon>Bacilli</taxon>
        <taxon>Bacillales</taxon>
        <taxon>Caryophanaceae</taxon>
        <taxon>Ureibacillus</taxon>
    </lineage>
</organism>
<evidence type="ECO:0000256" key="3">
    <source>
        <dbReference type="RuleBase" id="RU364116"/>
    </source>
</evidence>
<dbReference type="SFLD" id="SFLDG01082">
    <property type="entry name" value="B12-binding_domain_containing"/>
    <property type="match status" value="1"/>
</dbReference>
<protein>
    <recommendedName>
        <fullName evidence="2 3">Heme chaperone HemW</fullName>
    </recommendedName>
</protein>
<dbReference type="Pfam" id="PF06969">
    <property type="entry name" value="HemN_C"/>
    <property type="match status" value="1"/>
</dbReference>
<keyword evidence="3" id="KW-0143">Chaperone</keyword>
<dbReference type="GO" id="GO:0005737">
    <property type="term" value="C:cytoplasm"/>
    <property type="evidence" value="ECO:0007669"/>
    <property type="project" value="UniProtKB-SubCell"/>
</dbReference>
<gene>
    <name evidence="5" type="ORF">CD30_10130</name>
</gene>
<evidence type="ECO:0000313" key="6">
    <source>
        <dbReference type="Proteomes" id="UP000030595"/>
    </source>
</evidence>
<evidence type="ECO:0000259" key="4">
    <source>
        <dbReference type="PROSITE" id="PS51918"/>
    </source>
</evidence>
<dbReference type="RefSeq" id="WP_036176046.1">
    <property type="nucleotide sequence ID" value="NZ_AVCZ01000015.1"/>
</dbReference>
<keyword evidence="3" id="KW-0963">Cytoplasm</keyword>
<dbReference type="GO" id="GO:0046872">
    <property type="term" value="F:metal ion binding"/>
    <property type="evidence" value="ECO:0007669"/>
    <property type="project" value="UniProtKB-UniRule"/>
</dbReference>
<dbReference type="Pfam" id="PF04055">
    <property type="entry name" value="Radical_SAM"/>
    <property type="match status" value="1"/>
</dbReference>
<keyword evidence="3" id="KW-0349">Heme</keyword>
<name>A0A0A3J128_9BACL</name>
<keyword evidence="3" id="KW-0004">4Fe-4S</keyword>
<dbReference type="AlphaFoldDB" id="A0A0A3J128"/>
<comment type="function">
    <text evidence="3">Probably acts as a heme chaperone, transferring heme to an unknown acceptor. Binds one molecule of heme per monomer, possibly covalently. Binds 1 [4Fe-4S] cluster. The cluster is coordinated with 3 cysteines and an exchangeable S-adenosyl-L-methionine.</text>
</comment>
<dbReference type="PANTHER" id="PTHR13932">
    <property type="entry name" value="COPROPORPHYRINIGEN III OXIDASE"/>
    <property type="match status" value="1"/>
</dbReference>
<evidence type="ECO:0000256" key="2">
    <source>
        <dbReference type="ARBA" id="ARBA00017228"/>
    </source>
</evidence>
<dbReference type="InterPro" id="IPR023404">
    <property type="entry name" value="rSAM_horseshoe"/>
</dbReference>
<dbReference type="Gene3D" id="3.80.30.20">
    <property type="entry name" value="tm_1862 like domain"/>
    <property type="match status" value="1"/>
</dbReference>
<feature type="domain" description="Radical SAM core" evidence="4">
    <location>
        <begin position="1"/>
        <end position="235"/>
    </location>
</feature>
<reference evidence="5 6" key="1">
    <citation type="submission" date="2014-02" db="EMBL/GenBank/DDBJ databases">
        <title>Draft genome sequence of Lysinibacillus massiliensis CCUG 49529.</title>
        <authorList>
            <person name="Zhang F."/>
            <person name="Wang G."/>
            <person name="Zhang L."/>
        </authorList>
    </citation>
    <scope>NUCLEOTIDE SEQUENCE [LARGE SCALE GENOMIC DNA]</scope>
    <source>
        <strain evidence="5 6">CCUG 49529</strain>
    </source>
</reference>
<proteinExistence type="inferred from homology"/>
<dbReference type="InterPro" id="IPR058240">
    <property type="entry name" value="rSAM_sf"/>
</dbReference>
<dbReference type="InterPro" id="IPR034505">
    <property type="entry name" value="Coproporphyrinogen-III_oxidase"/>
</dbReference>
<accession>A0A0A3J128</accession>
<dbReference type="InterPro" id="IPR004559">
    <property type="entry name" value="HemW-like"/>
</dbReference>
<dbReference type="SFLD" id="SFLDS00029">
    <property type="entry name" value="Radical_SAM"/>
    <property type="match status" value="1"/>
</dbReference>
<keyword evidence="3" id="KW-0411">Iron-sulfur</keyword>
<dbReference type="NCBIfam" id="TIGR00539">
    <property type="entry name" value="hemN_rel"/>
    <property type="match status" value="1"/>
</dbReference>
<dbReference type="PANTHER" id="PTHR13932:SF5">
    <property type="entry name" value="RADICAL S-ADENOSYL METHIONINE DOMAIN-CONTAINING PROTEIN 1, MITOCHONDRIAL"/>
    <property type="match status" value="1"/>
</dbReference>
<dbReference type="EMBL" id="JPVQ01000015">
    <property type="protein sequence ID" value="KGR90709.1"/>
    <property type="molecule type" value="Genomic_DNA"/>
</dbReference>
<comment type="subcellular location">
    <subcellularLocation>
        <location evidence="3">Cytoplasm</location>
    </subcellularLocation>
</comment>
<keyword evidence="6" id="KW-1185">Reference proteome</keyword>
<sequence>MARGVYIHIPFCHQICNYCDFNKVFFKNQPVDEYIEAIGKELSLIQKQQPEVFNHIETIYLGGGTPTALSASQITRLLEIIQSQIPTSELVEFASEANPDELTVDKLIALKNGGVNRISLGVQSFDQTLLKKLGRTHSNEHVYETIENARHVGFNNINIDLMYGLPGQTMEQWEDTLEKALALNLPHYSAYSLIVEPKTVFYIQYAKGKLNLPTEDLEAEMYDILMKKMELHDLKQYEISNFAKDGHISTHNKIYWDNDEYVGIGAGAHGYIQNIRYSNIGPIRKYLDTILNGERPILHEHEVTIEEKCEEQMFLGLRKNEGVSFEAFEKKFGISMLDKYKGIIDQLVAEELLIADKWGIRLSRKGRFVGNEIFQQFLLGD</sequence>